<reference evidence="2" key="1">
    <citation type="journal article" date="2020" name="Stud. Mycol.">
        <title>101 Dothideomycetes genomes: a test case for predicting lifestyles and emergence of pathogens.</title>
        <authorList>
            <person name="Haridas S."/>
            <person name="Albert R."/>
            <person name="Binder M."/>
            <person name="Bloem J."/>
            <person name="Labutti K."/>
            <person name="Salamov A."/>
            <person name="Andreopoulos B."/>
            <person name="Baker S."/>
            <person name="Barry K."/>
            <person name="Bills G."/>
            <person name="Bluhm B."/>
            <person name="Cannon C."/>
            <person name="Castanera R."/>
            <person name="Culley D."/>
            <person name="Daum C."/>
            <person name="Ezra D."/>
            <person name="Gonzalez J."/>
            <person name="Henrissat B."/>
            <person name="Kuo A."/>
            <person name="Liang C."/>
            <person name="Lipzen A."/>
            <person name="Lutzoni F."/>
            <person name="Magnuson J."/>
            <person name="Mondo S."/>
            <person name="Nolan M."/>
            <person name="Ohm R."/>
            <person name="Pangilinan J."/>
            <person name="Park H.-J."/>
            <person name="Ramirez L."/>
            <person name="Alfaro M."/>
            <person name="Sun H."/>
            <person name="Tritt A."/>
            <person name="Yoshinaga Y."/>
            <person name="Zwiers L.-H."/>
            <person name="Turgeon B."/>
            <person name="Goodwin S."/>
            <person name="Spatafora J."/>
            <person name="Crous P."/>
            <person name="Grigoriev I."/>
        </authorList>
    </citation>
    <scope>NUCLEOTIDE SEQUENCE</scope>
    <source>
        <strain evidence="2">CBS 109.77</strain>
    </source>
</reference>
<evidence type="ECO:0000313" key="2">
    <source>
        <dbReference type="EMBL" id="KAF2797227.1"/>
    </source>
</evidence>
<dbReference type="PANTHER" id="PTHR47843:SF2">
    <property type="entry name" value="BTB DOMAIN-CONTAINING PROTEIN"/>
    <property type="match status" value="1"/>
</dbReference>
<dbReference type="PROSITE" id="PS50097">
    <property type="entry name" value="BTB"/>
    <property type="match status" value="1"/>
</dbReference>
<sequence>MFRRNGRVPGTRSSRVVASDVIIVRVGEGTQREDFSVHESIVRPRSEFFANALPNAPIEGTSKVIKLPDQTPKIFRRYLDYLYTTMLPAGTIEVSDQFVQLSNLYVLCEKLVDVGLKDVILRKMVTLAQERYMVLNSLAETVDIIYNGTPSYSNARCLLLDIFVDSGTHTWLPADWDPPKQFLRDLATGLLMKRPFPTDSSDSLFTCDPSRYMEKEE</sequence>
<proteinExistence type="predicted"/>
<dbReference type="Gene3D" id="3.30.710.10">
    <property type="entry name" value="Potassium Channel Kv1.1, Chain A"/>
    <property type="match status" value="1"/>
</dbReference>
<gene>
    <name evidence="2" type="ORF">K505DRAFT_415194</name>
</gene>
<dbReference type="Pfam" id="PF00651">
    <property type="entry name" value="BTB"/>
    <property type="match status" value="1"/>
</dbReference>
<dbReference type="PANTHER" id="PTHR47843">
    <property type="entry name" value="BTB DOMAIN-CONTAINING PROTEIN-RELATED"/>
    <property type="match status" value="1"/>
</dbReference>
<accession>A0A6A6XNU3</accession>
<evidence type="ECO:0000259" key="1">
    <source>
        <dbReference type="PROSITE" id="PS50097"/>
    </source>
</evidence>
<dbReference type="InterPro" id="IPR000210">
    <property type="entry name" value="BTB/POZ_dom"/>
</dbReference>
<dbReference type="InterPro" id="IPR011333">
    <property type="entry name" value="SKP1/BTB/POZ_sf"/>
</dbReference>
<dbReference type="SUPFAM" id="SSF54695">
    <property type="entry name" value="POZ domain"/>
    <property type="match status" value="1"/>
</dbReference>
<feature type="domain" description="BTB" evidence="1">
    <location>
        <begin position="19"/>
        <end position="91"/>
    </location>
</feature>
<dbReference type="CDD" id="cd18186">
    <property type="entry name" value="BTB_POZ_ZBTB_KLHL-like"/>
    <property type="match status" value="1"/>
</dbReference>
<keyword evidence="3" id="KW-1185">Reference proteome</keyword>
<dbReference type="OrthoDB" id="1022638at2759"/>
<organism evidence="2 3">
    <name type="scientific">Melanomma pulvis-pyrius CBS 109.77</name>
    <dbReference type="NCBI Taxonomy" id="1314802"/>
    <lineage>
        <taxon>Eukaryota</taxon>
        <taxon>Fungi</taxon>
        <taxon>Dikarya</taxon>
        <taxon>Ascomycota</taxon>
        <taxon>Pezizomycotina</taxon>
        <taxon>Dothideomycetes</taxon>
        <taxon>Pleosporomycetidae</taxon>
        <taxon>Pleosporales</taxon>
        <taxon>Melanommataceae</taxon>
        <taxon>Melanomma</taxon>
    </lineage>
</organism>
<protein>
    <recommendedName>
        <fullName evidence="1">BTB domain-containing protein</fullName>
    </recommendedName>
</protein>
<dbReference type="EMBL" id="MU001811">
    <property type="protein sequence ID" value="KAF2797227.1"/>
    <property type="molecule type" value="Genomic_DNA"/>
</dbReference>
<name>A0A6A6XNU3_9PLEO</name>
<dbReference type="AlphaFoldDB" id="A0A6A6XNU3"/>
<evidence type="ECO:0000313" key="3">
    <source>
        <dbReference type="Proteomes" id="UP000799757"/>
    </source>
</evidence>
<dbReference type="Proteomes" id="UP000799757">
    <property type="component" value="Unassembled WGS sequence"/>
</dbReference>